<dbReference type="EMBL" id="FOCM01000002">
    <property type="protein sequence ID" value="SEN00471.1"/>
    <property type="molecule type" value="Genomic_DNA"/>
</dbReference>
<keyword evidence="5" id="KW-1185">Reference proteome</keyword>
<keyword evidence="2" id="KW-0560">Oxidoreductase</keyword>
<dbReference type="Proteomes" id="UP000199372">
    <property type="component" value="Unassembled WGS sequence"/>
</dbReference>
<dbReference type="PANTHER" id="PTHR11091">
    <property type="entry name" value="OXIDOREDUCTASE-RELATED"/>
    <property type="match status" value="1"/>
</dbReference>
<reference evidence="5" key="1">
    <citation type="submission" date="2016-10" db="EMBL/GenBank/DDBJ databases">
        <authorList>
            <person name="Varghese N."/>
            <person name="Submissions S."/>
        </authorList>
    </citation>
    <scope>NUCLEOTIDE SEQUENCE [LARGE SCALE GENOMIC DNA]</scope>
    <source>
        <strain evidence="5">DSM 26893</strain>
    </source>
</reference>
<dbReference type="Gene3D" id="1.10.1530.10">
    <property type="match status" value="1"/>
</dbReference>
<evidence type="ECO:0000313" key="4">
    <source>
        <dbReference type="EMBL" id="SEN00471.1"/>
    </source>
</evidence>
<dbReference type="PANTHER" id="PTHR11091:SF0">
    <property type="entry name" value="MALATE DEHYDROGENASE"/>
    <property type="match status" value="1"/>
</dbReference>
<protein>
    <submittedName>
        <fullName evidence="4">(2R)-3-sulfolactate dehydrogenase (NADP+)</fullName>
    </submittedName>
</protein>
<organism evidence="4 5">
    <name type="scientific">Palleronia pelagia</name>
    <dbReference type="NCBI Taxonomy" id="387096"/>
    <lineage>
        <taxon>Bacteria</taxon>
        <taxon>Pseudomonadati</taxon>
        <taxon>Pseudomonadota</taxon>
        <taxon>Alphaproteobacteria</taxon>
        <taxon>Rhodobacterales</taxon>
        <taxon>Roseobacteraceae</taxon>
        <taxon>Palleronia</taxon>
    </lineage>
</organism>
<feature type="region of interest" description="Disordered" evidence="3">
    <location>
        <begin position="196"/>
        <end position="216"/>
    </location>
</feature>
<dbReference type="RefSeq" id="WP_091844508.1">
    <property type="nucleotide sequence ID" value="NZ_FOCM01000002.1"/>
</dbReference>
<dbReference type="OrthoDB" id="9811519at2"/>
<evidence type="ECO:0000313" key="5">
    <source>
        <dbReference type="Proteomes" id="UP000199372"/>
    </source>
</evidence>
<dbReference type="Pfam" id="PF02615">
    <property type="entry name" value="Ldh_2"/>
    <property type="match status" value="1"/>
</dbReference>
<comment type="similarity">
    <text evidence="1">Belongs to the LDH2/MDH2 oxidoreductase family.</text>
</comment>
<dbReference type="InterPro" id="IPR043144">
    <property type="entry name" value="Mal/L-sulf/L-lact_DH-like_ah"/>
</dbReference>
<dbReference type="PROSITE" id="PS51257">
    <property type="entry name" value="PROKAR_LIPOPROTEIN"/>
    <property type="match status" value="1"/>
</dbReference>
<dbReference type="AlphaFoldDB" id="A0A1H8CZ46"/>
<sequence length="337" mass="33813">MPDPIRLGLAEATELLTQVFAACGCTPAAAVSVASALVAAEAEGQSGHGFSRVSDYAAQARSGKVVADAHPVLERADGTALTVDAGFGFAYPALDLALTALVEAANTHGTASVAIRNSHHCGALSVQVEKIARAGLVGLMVANAPAAIAPWGARTPIFGTNPIAFAAPRAGGAAPLVIDLSLSKVARGKVMHARKSGQPIPEGWAFDSDGNPTTDPEAALAGTMAPIGGAKGTALALMVEVLAATLTGANASREAGSFFTADGERPGTGQFLLALRPGDPGGFAERLESVLTDIAAQEGARLPGTRRATAIARAEAEGIDVPAAYVDEARALASSHG</sequence>
<dbReference type="InterPro" id="IPR036111">
    <property type="entry name" value="Mal/L-sulfo/L-lacto_DH-like_sf"/>
</dbReference>
<evidence type="ECO:0000256" key="2">
    <source>
        <dbReference type="ARBA" id="ARBA00023002"/>
    </source>
</evidence>
<accession>A0A1H8CZ46</accession>
<dbReference type="Gene3D" id="3.30.1370.60">
    <property type="entry name" value="Hypothetical oxidoreductase yiak, domain 2"/>
    <property type="match status" value="1"/>
</dbReference>
<gene>
    <name evidence="4" type="ORF">SAMN04488011_102141</name>
</gene>
<dbReference type="SUPFAM" id="SSF89733">
    <property type="entry name" value="L-sulfolactate dehydrogenase-like"/>
    <property type="match status" value="1"/>
</dbReference>
<evidence type="ECO:0000256" key="3">
    <source>
        <dbReference type="SAM" id="MobiDB-lite"/>
    </source>
</evidence>
<dbReference type="InterPro" id="IPR003767">
    <property type="entry name" value="Malate/L-lactate_DH-like"/>
</dbReference>
<evidence type="ECO:0000256" key="1">
    <source>
        <dbReference type="ARBA" id="ARBA00006056"/>
    </source>
</evidence>
<proteinExistence type="inferred from homology"/>
<dbReference type="InterPro" id="IPR043143">
    <property type="entry name" value="Mal/L-sulf/L-lact_DH-like_NADP"/>
</dbReference>
<name>A0A1H8CZ46_9RHOB</name>
<dbReference type="GO" id="GO:0016491">
    <property type="term" value="F:oxidoreductase activity"/>
    <property type="evidence" value="ECO:0007669"/>
    <property type="project" value="UniProtKB-KW"/>
</dbReference>